<dbReference type="EMBL" id="JAPNNL010000001">
    <property type="protein sequence ID" value="MDA0631881.1"/>
    <property type="molecule type" value="Genomic_DNA"/>
</dbReference>
<evidence type="ECO:0000256" key="1">
    <source>
        <dbReference type="ARBA" id="ARBA00022527"/>
    </source>
</evidence>
<gene>
    <name evidence="3" type="ORF">OUY22_00505</name>
</gene>
<keyword evidence="3" id="KW-0547">Nucleotide-binding</keyword>
<reference evidence="3" key="1">
    <citation type="submission" date="2022-11" db="EMBL/GenBank/DDBJ databases">
        <title>Nonomuraea corallina sp. nov., a new species of the genus Nonomuraea isolated from sea side sediment in Thai sea.</title>
        <authorList>
            <person name="Ngamcharungchit C."/>
            <person name="Matsumoto A."/>
            <person name="Suriyachadkun C."/>
            <person name="Panbangred W."/>
            <person name="Inahashi Y."/>
            <person name="Intra B."/>
        </authorList>
    </citation>
    <scope>NUCLEOTIDE SEQUENCE</scope>
    <source>
        <strain evidence="3">MCN248</strain>
    </source>
</reference>
<dbReference type="RefSeq" id="WP_270152589.1">
    <property type="nucleotide sequence ID" value="NZ_JAPNNL010000001.1"/>
</dbReference>
<proteinExistence type="predicted"/>
<keyword evidence="1" id="KW-0808">Transferase</keyword>
<keyword evidence="4" id="KW-1185">Reference proteome</keyword>
<sequence length="145" mass="15799">MSAWCISRYFLGSTVSITEARRFVTTFLKGWPNVATAELIVSELATNAIRHSASGRFGGRFLVTIRGDAGRLWIAVLDEGGPGRPQIFPEYPDLEGGRGLRIVSEAASEWGVLGDHRGRTVWASLDDAAVDPNPANHSNAYRQGR</sequence>
<dbReference type="PANTHER" id="PTHR35526">
    <property type="entry name" value="ANTI-SIGMA-F FACTOR RSBW-RELATED"/>
    <property type="match status" value="1"/>
</dbReference>
<protein>
    <submittedName>
        <fullName evidence="3">ATP-binding protein</fullName>
    </submittedName>
</protein>
<keyword evidence="1" id="KW-0418">Kinase</keyword>
<dbReference type="InterPro" id="IPR003594">
    <property type="entry name" value="HATPase_dom"/>
</dbReference>
<keyword evidence="3" id="KW-0067">ATP-binding</keyword>
<dbReference type="InterPro" id="IPR050267">
    <property type="entry name" value="Anti-sigma-factor_SerPK"/>
</dbReference>
<evidence type="ECO:0000259" key="2">
    <source>
        <dbReference type="Pfam" id="PF13581"/>
    </source>
</evidence>
<dbReference type="CDD" id="cd16936">
    <property type="entry name" value="HATPase_RsbW-like"/>
    <property type="match status" value="1"/>
</dbReference>
<keyword evidence="1" id="KW-0723">Serine/threonine-protein kinase</keyword>
<dbReference type="SUPFAM" id="SSF55874">
    <property type="entry name" value="ATPase domain of HSP90 chaperone/DNA topoisomerase II/histidine kinase"/>
    <property type="match status" value="1"/>
</dbReference>
<dbReference type="GO" id="GO:0005524">
    <property type="term" value="F:ATP binding"/>
    <property type="evidence" value="ECO:0007669"/>
    <property type="project" value="UniProtKB-KW"/>
</dbReference>
<organism evidence="3 4">
    <name type="scientific">Nonomuraea corallina</name>
    <dbReference type="NCBI Taxonomy" id="2989783"/>
    <lineage>
        <taxon>Bacteria</taxon>
        <taxon>Bacillati</taxon>
        <taxon>Actinomycetota</taxon>
        <taxon>Actinomycetes</taxon>
        <taxon>Streptosporangiales</taxon>
        <taxon>Streptosporangiaceae</taxon>
        <taxon>Nonomuraea</taxon>
    </lineage>
</organism>
<dbReference type="PANTHER" id="PTHR35526:SF3">
    <property type="entry name" value="ANTI-SIGMA-F FACTOR RSBW"/>
    <property type="match status" value="1"/>
</dbReference>
<dbReference type="Gene3D" id="3.30.565.10">
    <property type="entry name" value="Histidine kinase-like ATPase, C-terminal domain"/>
    <property type="match status" value="1"/>
</dbReference>
<feature type="domain" description="Histidine kinase/HSP90-like ATPase" evidence="2">
    <location>
        <begin position="17"/>
        <end position="123"/>
    </location>
</feature>
<evidence type="ECO:0000313" key="3">
    <source>
        <dbReference type="EMBL" id="MDA0631881.1"/>
    </source>
</evidence>
<name>A0ABT4S3Z4_9ACTN</name>
<evidence type="ECO:0000313" key="4">
    <source>
        <dbReference type="Proteomes" id="UP001144036"/>
    </source>
</evidence>
<accession>A0ABT4S3Z4</accession>
<dbReference type="Pfam" id="PF13581">
    <property type="entry name" value="HATPase_c_2"/>
    <property type="match status" value="1"/>
</dbReference>
<dbReference type="InterPro" id="IPR036890">
    <property type="entry name" value="HATPase_C_sf"/>
</dbReference>
<dbReference type="Proteomes" id="UP001144036">
    <property type="component" value="Unassembled WGS sequence"/>
</dbReference>
<comment type="caution">
    <text evidence="3">The sequence shown here is derived from an EMBL/GenBank/DDBJ whole genome shotgun (WGS) entry which is preliminary data.</text>
</comment>